<accession>A0A5J4UBJ0</accession>
<comment type="caution">
    <text evidence="2">The sequence shown here is derived from an EMBL/GenBank/DDBJ whole genome shotgun (WGS) entry which is preliminary data.</text>
</comment>
<feature type="compositionally biased region" description="Basic and acidic residues" evidence="1">
    <location>
        <begin position="1"/>
        <end position="21"/>
    </location>
</feature>
<evidence type="ECO:0000313" key="2">
    <source>
        <dbReference type="EMBL" id="KAA6368186.1"/>
    </source>
</evidence>
<proteinExistence type="predicted"/>
<dbReference type="Proteomes" id="UP000324800">
    <property type="component" value="Unassembled WGS sequence"/>
</dbReference>
<evidence type="ECO:0000313" key="3">
    <source>
        <dbReference type="Proteomes" id="UP000324800"/>
    </source>
</evidence>
<reference evidence="2 3" key="1">
    <citation type="submission" date="2019-03" db="EMBL/GenBank/DDBJ databases">
        <title>Single cell metagenomics reveals metabolic interactions within the superorganism composed of flagellate Streblomastix strix and complex community of Bacteroidetes bacteria on its surface.</title>
        <authorList>
            <person name="Treitli S.C."/>
            <person name="Kolisko M."/>
            <person name="Husnik F."/>
            <person name="Keeling P."/>
            <person name="Hampl V."/>
        </authorList>
    </citation>
    <scope>NUCLEOTIDE SEQUENCE [LARGE SCALE GENOMIC DNA]</scope>
    <source>
        <strain evidence="2">ST1C</strain>
    </source>
</reference>
<protein>
    <submittedName>
        <fullName evidence="2">Uncharacterized protein</fullName>
    </submittedName>
</protein>
<dbReference type="EMBL" id="SNRW01017598">
    <property type="protein sequence ID" value="KAA6368186.1"/>
    <property type="molecule type" value="Genomic_DNA"/>
</dbReference>
<name>A0A5J4UBJ0_9EUKA</name>
<organism evidence="2 3">
    <name type="scientific">Streblomastix strix</name>
    <dbReference type="NCBI Taxonomy" id="222440"/>
    <lineage>
        <taxon>Eukaryota</taxon>
        <taxon>Metamonada</taxon>
        <taxon>Preaxostyla</taxon>
        <taxon>Oxymonadida</taxon>
        <taxon>Streblomastigidae</taxon>
        <taxon>Streblomastix</taxon>
    </lineage>
</organism>
<sequence>MSEFDLKALEKEARQEFEAEKSQGAGGAGGQSMMEVDGMDDDYDYYESQPARQDRMKSRTKPFGRLPFHPSMIQRTRKHAGPQFREEAGDVLATLVEYLNRDIKKINSVLEQDLDDNVATPDNVVVFDKKKNAIYSVDGYTTAVGFCDPEHLHKRNWKKQYYSDVNDLERAALAAKLKQQVRTIKDYSFRAFTLNAKKVIDANGGANLPMATKQQIMASVWNSVLIIPAVEILERQDGKIDIYNRNNKTKLQQGQYEYLPFAKRLYKKELAAVISQLYQAEDVDARIKEALGQAMQYYGQMLAQRQQQIGGFDLAKYKFK</sequence>
<feature type="region of interest" description="Disordered" evidence="1">
    <location>
        <begin position="1"/>
        <end position="68"/>
    </location>
</feature>
<dbReference type="AlphaFoldDB" id="A0A5J4UBJ0"/>
<evidence type="ECO:0000256" key="1">
    <source>
        <dbReference type="SAM" id="MobiDB-lite"/>
    </source>
</evidence>
<gene>
    <name evidence="2" type="ORF">EZS28_036287</name>
</gene>